<reference evidence="3" key="2">
    <citation type="submission" date="2025-08" db="UniProtKB">
        <authorList>
            <consortium name="RefSeq"/>
        </authorList>
    </citation>
    <scope>IDENTIFICATION</scope>
    <source>
        <tissue evidence="3">Leaf</tissue>
    </source>
</reference>
<dbReference type="Gene3D" id="3.30.420.10">
    <property type="entry name" value="Ribonuclease H-like superfamily/Ribonuclease H"/>
    <property type="match status" value="1"/>
</dbReference>
<dbReference type="GO" id="GO:0003676">
    <property type="term" value="F:nucleic acid binding"/>
    <property type="evidence" value="ECO:0007669"/>
    <property type="project" value="InterPro"/>
</dbReference>
<gene>
    <name evidence="3" type="primary">LOC104235845</name>
</gene>
<dbReference type="eggNOG" id="KOG0017">
    <property type="taxonomic scope" value="Eukaryota"/>
</dbReference>
<accession>A0A1U7XAT4</accession>
<evidence type="ECO:0000313" key="3">
    <source>
        <dbReference type="RefSeq" id="XP_009787973.1"/>
    </source>
</evidence>
<reference evidence="2" key="1">
    <citation type="journal article" date="2013" name="Genome Biol.">
        <title>Reference genomes and transcriptomes of Nicotiana sylvestris and Nicotiana tomentosiformis.</title>
        <authorList>
            <person name="Sierro N."/>
            <person name="Battey J.N."/>
            <person name="Ouadi S."/>
            <person name="Bovet L."/>
            <person name="Goepfert S."/>
            <person name="Bakaher N."/>
            <person name="Peitsch M.C."/>
            <person name="Ivanov N.V."/>
        </authorList>
    </citation>
    <scope>NUCLEOTIDE SEQUENCE [LARGE SCALE GENOMIC DNA]</scope>
</reference>
<dbReference type="InterPro" id="IPR012337">
    <property type="entry name" value="RNaseH-like_sf"/>
</dbReference>
<sequence length="205" mass="22664">MRAVSSTLHQMMKSPTEEGVKIVYGEQHAANEMFAIDEVVPTPEPSTLEKSSIEARAIGLIGQMAIEFSGYGIEYQPRTTIKFQVLADFVANFTPTLIPEVEKELLLSSGTTSEAESTTKTIIQNLKKRLDDAKGKWREVLPEVLWAYRTTSKSSTGATPFSLVYGSEALIPVEVGEPSARFRHASKESNHEAMNASLELLDEKR</sequence>
<dbReference type="STRING" id="4096.A0A1U7XAT4"/>
<dbReference type="PANTHER" id="PTHR48475:SF2">
    <property type="entry name" value="RIBONUCLEASE H"/>
    <property type="match status" value="1"/>
</dbReference>
<keyword evidence="2" id="KW-1185">Reference proteome</keyword>
<feature type="region of interest" description="Disordered" evidence="1">
    <location>
        <begin position="184"/>
        <end position="205"/>
    </location>
</feature>
<evidence type="ECO:0000256" key="1">
    <source>
        <dbReference type="SAM" id="MobiDB-lite"/>
    </source>
</evidence>
<evidence type="ECO:0000313" key="2">
    <source>
        <dbReference type="Proteomes" id="UP000189701"/>
    </source>
</evidence>
<dbReference type="AlphaFoldDB" id="A0A1U7XAT4"/>
<organism evidence="2 3">
    <name type="scientific">Nicotiana sylvestris</name>
    <name type="common">Wood tobacco</name>
    <name type="synonym">South American tobacco</name>
    <dbReference type="NCBI Taxonomy" id="4096"/>
    <lineage>
        <taxon>Eukaryota</taxon>
        <taxon>Viridiplantae</taxon>
        <taxon>Streptophyta</taxon>
        <taxon>Embryophyta</taxon>
        <taxon>Tracheophyta</taxon>
        <taxon>Spermatophyta</taxon>
        <taxon>Magnoliopsida</taxon>
        <taxon>eudicotyledons</taxon>
        <taxon>Gunneridae</taxon>
        <taxon>Pentapetalae</taxon>
        <taxon>asterids</taxon>
        <taxon>lamiids</taxon>
        <taxon>Solanales</taxon>
        <taxon>Solanaceae</taxon>
        <taxon>Nicotianoideae</taxon>
        <taxon>Nicotianeae</taxon>
        <taxon>Nicotiana</taxon>
    </lineage>
</organism>
<dbReference type="RefSeq" id="XP_009787973.1">
    <property type="nucleotide sequence ID" value="XM_009789671.1"/>
</dbReference>
<dbReference type="Proteomes" id="UP000189701">
    <property type="component" value="Unplaced"/>
</dbReference>
<proteinExistence type="predicted"/>
<dbReference type="PANTHER" id="PTHR48475">
    <property type="entry name" value="RIBONUCLEASE H"/>
    <property type="match status" value="1"/>
</dbReference>
<name>A0A1U7XAT4_NICSY</name>
<dbReference type="InterPro" id="IPR036397">
    <property type="entry name" value="RNaseH_sf"/>
</dbReference>
<dbReference type="SUPFAM" id="SSF53098">
    <property type="entry name" value="Ribonuclease H-like"/>
    <property type="match status" value="1"/>
</dbReference>
<protein>
    <submittedName>
        <fullName evidence="3">Uncharacterized protein LOC104235845</fullName>
    </submittedName>
</protein>